<feature type="domain" description="Beta-ketoacyl-[acyl-carrier-protein] synthase III C-terminal" evidence="3">
    <location>
        <begin position="257"/>
        <end position="345"/>
    </location>
</feature>
<evidence type="ECO:0000313" key="5">
    <source>
        <dbReference type="EMBL" id="CAB3803101.1"/>
    </source>
</evidence>
<sequence>MCPATELDALGVGIVATASYIPAPRVPLAASSGYASATPTFPHDKREALMQSVYADTIRWRQIGCSAGSTDAQDLTAVLCGGDIRTVAVEPELMLSDMALHVARMLFSTAHGHSAAEAITQIIVCQSSFEHELTHSCASHLHRELAQGNAPFAIGQLQGASFLMALQIAIALISTEAQPQTVLIVAAERWRAPFSRTVGTLTALGDGAAAVLVQAGAQTGWIVRGISVRTPTGSRPTDHPLAWIDTATLVSVIRETCEQAGVSPAEIDWVLPAHLNLSLARDITAQCGLSSERIVPDDVRSAGYLCSADTPARLDRLLRAIRPRCGQYILTWSSGFQGQSACALLQFRGGEHVHA</sequence>
<evidence type="ECO:0000259" key="4">
    <source>
        <dbReference type="Pfam" id="PF08545"/>
    </source>
</evidence>
<dbReference type="GO" id="GO:0004315">
    <property type="term" value="F:3-oxoacyl-[acyl-carrier-protein] synthase activity"/>
    <property type="evidence" value="ECO:0007669"/>
    <property type="project" value="InterPro"/>
</dbReference>
<evidence type="ECO:0000259" key="3">
    <source>
        <dbReference type="Pfam" id="PF08541"/>
    </source>
</evidence>
<dbReference type="InterPro" id="IPR013751">
    <property type="entry name" value="ACP_syn_III_N"/>
</dbReference>
<dbReference type="Pfam" id="PF08545">
    <property type="entry name" value="ACP_syn_III"/>
    <property type="match status" value="1"/>
</dbReference>
<gene>
    <name evidence="5" type="ORF">LMG28138_05288</name>
</gene>
<evidence type="ECO:0000313" key="6">
    <source>
        <dbReference type="Proteomes" id="UP000494115"/>
    </source>
</evidence>
<dbReference type="InterPro" id="IPR016039">
    <property type="entry name" value="Thiolase-like"/>
</dbReference>
<feature type="domain" description="Beta-ketoacyl-[acyl-carrier-protein] synthase III N-terminal" evidence="4">
    <location>
        <begin position="160"/>
        <end position="223"/>
    </location>
</feature>
<evidence type="ECO:0000256" key="1">
    <source>
        <dbReference type="ARBA" id="ARBA00022679"/>
    </source>
</evidence>
<dbReference type="Pfam" id="PF08541">
    <property type="entry name" value="ACP_syn_III_C"/>
    <property type="match status" value="1"/>
</dbReference>
<evidence type="ECO:0000256" key="2">
    <source>
        <dbReference type="ARBA" id="ARBA00023315"/>
    </source>
</evidence>
<dbReference type="EMBL" id="CADIKM010000052">
    <property type="protein sequence ID" value="CAB3803101.1"/>
    <property type="molecule type" value="Genomic_DNA"/>
</dbReference>
<dbReference type="Gene3D" id="3.40.47.10">
    <property type="match status" value="2"/>
</dbReference>
<protein>
    <recommendedName>
        <fullName evidence="7">3-oxoacyl-[acyl-carrier-protein] synthase 3</fullName>
    </recommendedName>
</protein>
<dbReference type="GO" id="GO:0006633">
    <property type="term" value="P:fatty acid biosynthetic process"/>
    <property type="evidence" value="ECO:0007669"/>
    <property type="project" value="InterPro"/>
</dbReference>
<keyword evidence="1" id="KW-0808">Transferase</keyword>
<name>A0A6S7BJV5_9BURK</name>
<evidence type="ECO:0008006" key="7">
    <source>
        <dbReference type="Google" id="ProtNLM"/>
    </source>
</evidence>
<accession>A0A6S7BJV5</accession>
<dbReference type="Proteomes" id="UP000494115">
    <property type="component" value="Unassembled WGS sequence"/>
</dbReference>
<keyword evidence="2" id="KW-0012">Acyltransferase</keyword>
<dbReference type="GO" id="GO:0044550">
    <property type="term" value="P:secondary metabolite biosynthetic process"/>
    <property type="evidence" value="ECO:0007669"/>
    <property type="project" value="TreeGrafter"/>
</dbReference>
<dbReference type="AlphaFoldDB" id="A0A6S7BJV5"/>
<keyword evidence="6" id="KW-1185">Reference proteome</keyword>
<dbReference type="PANTHER" id="PTHR34069:SF2">
    <property type="entry name" value="BETA-KETOACYL-[ACYL-CARRIER-PROTEIN] SYNTHASE III"/>
    <property type="match status" value="1"/>
</dbReference>
<dbReference type="InterPro" id="IPR013747">
    <property type="entry name" value="ACP_syn_III_C"/>
</dbReference>
<dbReference type="PANTHER" id="PTHR34069">
    <property type="entry name" value="3-OXOACYL-[ACYL-CARRIER-PROTEIN] SYNTHASE 3"/>
    <property type="match status" value="1"/>
</dbReference>
<dbReference type="SUPFAM" id="SSF53901">
    <property type="entry name" value="Thiolase-like"/>
    <property type="match status" value="1"/>
</dbReference>
<organism evidence="5 6">
    <name type="scientific">Pararobbsia alpina</name>
    <dbReference type="NCBI Taxonomy" id="621374"/>
    <lineage>
        <taxon>Bacteria</taxon>
        <taxon>Pseudomonadati</taxon>
        <taxon>Pseudomonadota</taxon>
        <taxon>Betaproteobacteria</taxon>
        <taxon>Burkholderiales</taxon>
        <taxon>Burkholderiaceae</taxon>
        <taxon>Pararobbsia</taxon>
    </lineage>
</organism>
<proteinExistence type="predicted"/>
<reference evidence="5 6" key="1">
    <citation type="submission" date="2020-04" db="EMBL/GenBank/DDBJ databases">
        <authorList>
            <person name="De Canck E."/>
        </authorList>
    </citation>
    <scope>NUCLEOTIDE SEQUENCE [LARGE SCALE GENOMIC DNA]</scope>
    <source>
        <strain evidence="5 6">LMG 28138</strain>
    </source>
</reference>